<evidence type="ECO:0000256" key="1">
    <source>
        <dbReference type="ARBA" id="ARBA00006464"/>
    </source>
</evidence>
<organism evidence="3 4">
    <name type="scientific">Psychrobacter fozii</name>
    <dbReference type="NCBI Taxonomy" id="198480"/>
    <lineage>
        <taxon>Bacteria</taxon>
        <taxon>Pseudomonadati</taxon>
        <taxon>Pseudomonadota</taxon>
        <taxon>Gammaproteobacteria</taxon>
        <taxon>Moraxellales</taxon>
        <taxon>Moraxellaceae</taxon>
        <taxon>Psychrobacter</taxon>
    </lineage>
</organism>
<dbReference type="EMBL" id="QJSU01000002">
    <property type="protein sequence ID" value="PYE40124.1"/>
    <property type="molecule type" value="Genomic_DNA"/>
</dbReference>
<dbReference type="Proteomes" id="UP000247746">
    <property type="component" value="Unassembled WGS sequence"/>
</dbReference>
<dbReference type="Pfam" id="PF02397">
    <property type="entry name" value="Bac_transf"/>
    <property type="match status" value="1"/>
</dbReference>
<dbReference type="OrthoDB" id="9808602at2"/>
<comment type="caution">
    <text evidence="3">The sequence shown here is derived from an EMBL/GenBank/DDBJ whole genome shotgun (WGS) entry which is preliminary data.</text>
</comment>
<proteinExistence type="inferred from homology"/>
<feature type="domain" description="Bacterial sugar transferase" evidence="2">
    <location>
        <begin position="3"/>
        <end position="177"/>
    </location>
</feature>
<keyword evidence="4" id="KW-1185">Reference proteome</keyword>
<evidence type="ECO:0000313" key="4">
    <source>
        <dbReference type="Proteomes" id="UP000247746"/>
    </source>
</evidence>
<dbReference type="PANTHER" id="PTHR30576">
    <property type="entry name" value="COLANIC BIOSYNTHESIS UDP-GLUCOSE LIPID CARRIER TRANSFERASE"/>
    <property type="match status" value="1"/>
</dbReference>
<evidence type="ECO:0000313" key="3">
    <source>
        <dbReference type="EMBL" id="PYE40124.1"/>
    </source>
</evidence>
<gene>
    <name evidence="3" type="ORF">DFP82_10283</name>
</gene>
<dbReference type="PANTHER" id="PTHR30576:SF8">
    <property type="entry name" value="UNDECAPRENYL-PHOSPHATE GALACTOSE PHOSPHOTRANSFERASE"/>
    <property type="match status" value="1"/>
</dbReference>
<dbReference type="RefSeq" id="WP_110922308.1">
    <property type="nucleotide sequence ID" value="NZ_QJSU01000002.1"/>
</dbReference>
<sequence length="207" mass="23324">MIKRLFDIVGATTALVVLSPVYVATAYKVSKNLGSPILFRQTRPGLHGQPFEMVKFRSMKDSVDTDGHLLEDAERLTAFGKALRNTSLDELPELWNVIKGDMSLVGPRPLLMEYLPLYSEEQARRHKVRPGITGYAQINGRNAIGWQERFELDNWYVVNQSLWLDIKILLKTVKKVIVKDGISAEGEATMSKFTGNNTRACPSKNML</sequence>
<evidence type="ECO:0000259" key="2">
    <source>
        <dbReference type="Pfam" id="PF02397"/>
    </source>
</evidence>
<reference evidence="3 4" key="1">
    <citation type="submission" date="2018-06" db="EMBL/GenBank/DDBJ databases">
        <title>Genomic Encyclopedia of Type Strains, Phase III (KMG-III): the genomes of soil and plant-associated and newly described type strains.</title>
        <authorList>
            <person name="Whitman W."/>
        </authorList>
    </citation>
    <scope>NUCLEOTIDE SEQUENCE [LARGE SCALE GENOMIC DNA]</scope>
    <source>
        <strain evidence="3 4">CECT 5889</strain>
    </source>
</reference>
<keyword evidence="3" id="KW-0808">Transferase</keyword>
<dbReference type="InterPro" id="IPR003362">
    <property type="entry name" value="Bact_transf"/>
</dbReference>
<accession>A0A2V4VXN2</accession>
<name>A0A2V4VXN2_9GAMM</name>
<dbReference type="AlphaFoldDB" id="A0A2V4VXN2"/>
<dbReference type="GO" id="GO:0016780">
    <property type="term" value="F:phosphotransferase activity, for other substituted phosphate groups"/>
    <property type="evidence" value="ECO:0007669"/>
    <property type="project" value="TreeGrafter"/>
</dbReference>
<protein>
    <submittedName>
        <fullName evidence="3">Lipopolysaccharide/colanic/teichoic acid biosynthesis glycosyltransferase</fullName>
    </submittedName>
</protein>
<comment type="similarity">
    <text evidence="1">Belongs to the bacterial sugar transferase family.</text>
</comment>